<reference evidence="4 5" key="1">
    <citation type="submission" date="2023-06" db="EMBL/GenBank/DDBJ databases">
        <authorList>
            <person name="Oyuntsetseg B."/>
            <person name="Kim S.B."/>
        </authorList>
    </citation>
    <scope>NUCLEOTIDE SEQUENCE [LARGE SCALE GENOMIC DNA]</scope>
    <source>
        <strain evidence="4 5">2-15</strain>
    </source>
</reference>
<dbReference type="InterPro" id="IPR036869">
    <property type="entry name" value="J_dom_sf"/>
</dbReference>
<proteinExistence type="predicted"/>
<evidence type="ECO:0000259" key="2">
    <source>
        <dbReference type="PROSITE" id="PS50076"/>
    </source>
</evidence>
<feature type="compositionally biased region" description="Basic and acidic residues" evidence="1">
    <location>
        <begin position="63"/>
        <end position="83"/>
    </location>
</feature>
<dbReference type="EMBL" id="CP127294">
    <property type="protein sequence ID" value="WIX76813.1"/>
    <property type="molecule type" value="Genomic_DNA"/>
</dbReference>
<accession>A0A9Y2IEC6</accession>
<evidence type="ECO:0000313" key="5">
    <source>
        <dbReference type="Proteomes" id="UP001236014"/>
    </source>
</evidence>
<protein>
    <submittedName>
        <fullName evidence="4">J domain-containing protein</fullName>
    </submittedName>
</protein>
<gene>
    <name evidence="3" type="ORF">QRX50_28975</name>
    <name evidence="4" type="ORF">QRX50_36075</name>
</gene>
<dbReference type="EMBL" id="CP127294">
    <property type="protein sequence ID" value="WIX75539.1"/>
    <property type="molecule type" value="Genomic_DNA"/>
</dbReference>
<dbReference type="CDD" id="cd06257">
    <property type="entry name" value="DnaJ"/>
    <property type="match status" value="1"/>
</dbReference>
<feature type="region of interest" description="Disordered" evidence="1">
    <location>
        <begin position="63"/>
        <end position="110"/>
    </location>
</feature>
<keyword evidence="5" id="KW-1185">Reference proteome</keyword>
<dbReference type="KEGG" id="acab:QRX50_36075"/>
<feature type="compositionally biased region" description="Basic residues" evidence="1">
    <location>
        <begin position="100"/>
        <end position="110"/>
    </location>
</feature>
<dbReference type="SMART" id="SM00271">
    <property type="entry name" value="DnaJ"/>
    <property type="match status" value="1"/>
</dbReference>
<sequence>MNSSHPTGLPDPYAVLGVAPGASTAEVTAAYRHAVRDCHPDAPHPDRERLAAVITAYRHLRDHLARQPTEPHRPSTPDRDIHVRVHPRTTPPQPDVRAGPVHRHPHRQSW</sequence>
<evidence type="ECO:0000256" key="1">
    <source>
        <dbReference type="SAM" id="MobiDB-lite"/>
    </source>
</evidence>
<dbReference type="RefSeq" id="WP_285966309.1">
    <property type="nucleotide sequence ID" value="NZ_CP127294.1"/>
</dbReference>
<feature type="domain" description="J" evidence="2">
    <location>
        <begin position="11"/>
        <end position="73"/>
    </location>
</feature>
<evidence type="ECO:0000313" key="3">
    <source>
        <dbReference type="EMBL" id="WIX75539.1"/>
    </source>
</evidence>
<dbReference type="Gene3D" id="1.10.287.110">
    <property type="entry name" value="DnaJ domain"/>
    <property type="match status" value="1"/>
</dbReference>
<dbReference type="InterPro" id="IPR001623">
    <property type="entry name" value="DnaJ_domain"/>
</dbReference>
<dbReference type="AlphaFoldDB" id="A0A9Y2IEC6"/>
<dbReference type="SUPFAM" id="SSF46565">
    <property type="entry name" value="Chaperone J-domain"/>
    <property type="match status" value="1"/>
</dbReference>
<dbReference type="PROSITE" id="PS50076">
    <property type="entry name" value="DNAJ_2"/>
    <property type="match status" value="1"/>
</dbReference>
<organism evidence="4 5">
    <name type="scientific">Amycolatopsis carbonis</name>
    <dbReference type="NCBI Taxonomy" id="715471"/>
    <lineage>
        <taxon>Bacteria</taxon>
        <taxon>Bacillati</taxon>
        <taxon>Actinomycetota</taxon>
        <taxon>Actinomycetes</taxon>
        <taxon>Pseudonocardiales</taxon>
        <taxon>Pseudonocardiaceae</taxon>
        <taxon>Amycolatopsis</taxon>
    </lineage>
</organism>
<name>A0A9Y2IEC6_9PSEU</name>
<dbReference type="Proteomes" id="UP001236014">
    <property type="component" value="Chromosome"/>
</dbReference>
<dbReference type="KEGG" id="acab:QRX50_28975"/>
<dbReference type="Pfam" id="PF00226">
    <property type="entry name" value="DnaJ"/>
    <property type="match status" value="1"/>
</dbReference>
<evidence type="ECO:0000313" key="4">
    <source>
        <dbReference type="EMBL" id="WIX76813.1"/>
    </source>
</evidence>